<evidence type="ECO:0000313" key="1">
    <source>
        <dbReference type="EMBL" id="MBD2800341.1"/>
    </source>
</evidence>
<reference evidence="1" key="2">
    <citation type="journal article" date="2024" name="Toxins">
        <title>Genome Sequence Analysis of Native Xenorhabdus Strains Isolated from Entomopathogenic Nematodes in Argentina.</title>
        <authorList>
            <person name="Palma L."/>
            <person name="Frizzo L."/>
            <person name="Kaiser S."/>
            <person name="Berry C."/>
            <person name="Caballero P."/>
            <person name="Bode H.B."/>
            <person name="Del Valle E.E."/>
        </authorList>
    </citation>
    <scope>NUCLEOTIDE SEQUENCE</scope>
    <source>
        <strain evidence="1">M</strain>
    </source>
</reference>
<dbReference type="RefSeq" id="WP_323868754.1">
    <property type="nucleotide sequence ID" value="NZ_JACXBF010000172.1"/>
</dbReference>
<accession>A0AAW3YSP6</accession>
<reference evidence="1" key="1">
    <citation type="submission" date="2020-09" db="EMBL/GenBank/DDBJ databases">
        <authorList>
            <person name="Palma L."/>
            <person name="Caballero P."/>
            <person name="Berry C."/>
            <person name="Del Valle E."/>
        </authorList>
    </citation>
    <scope>NUCLEOTIDE SEQUENCE</scope>
    <source>
        <strain evidence="1">M</strain>
    </source>
</reference>
<gene>
    <name evidence="1" type="ORF">ID854_07695</name>
</gene>
<protein>
    <submittedName>
        <fullName evidence="1">Uncharacterized protein</fullName>
    </submittedName>
</protein>
<dbReference type="AlphaFoldDB" id="A0AAW3YSP6"/>
<dbReference type="Proteomes" id="UP001193920">
    <property type="component" value="Unassembled WGS sequence"/>
</dbReference>
<name>A0AAW3YSP6_9GAMM</name>
<dbReference type="EMBL" id="JACXBF010000172">
    <property type="protein sequence ID" value="MBD2800341.1"/>
    <property type="molecule type" value="Genomic_DNA"/>
</dbReference>
<proteinExistence type="predicted"/>
<sequence>MKKETPEIDVFKLFSSQGRASPNAVALAVLGIDPYAAVKDIPEEHSKNVDMLRRAIVNNVNAVNPLQDTKTNSAVDSDIVFGAAYPCMCLLEGFIPEVITSRIEQALNNIYIEHRKNDEWKTYIKSFGGQELVQKIAMQNKKGQGQYRKDDEQKGTYKLIGLLVLLLQEKSINGCQPSNNYGSIGKPNKKGIYEDIKVLVDGMNEDLLANNKMSKNFLGGVGSSTFYDKLRDADYYLNESDEQLVHNQ</sequence>
<organism evidence="1">
    <name type="scientific">Xenorhabdus szentirmaii</name>
    <dbReference type="NCBI Taxonomy" id="290112"/>
    <lineage>
        <taxon>Bacteria</taxon>
        <taxon>Pseudomonadati</taxon>
        <taxon>Pseudomonadota</taxon>
        <taxon>Gammaproteobacteria</taxon>
        <taxon>Enterobacterales</taxon>
        <taxon>Morganellaceae</taxon>
        <taxon>Xenorhabdus</taxon>
    </lineage>
</organism>
<comment type="caution">
    <text evidence="1">The sequence shown here is derived from an EMBL/GenBank/DDBJ whole genome shotgun (WGS) entry which is preliminary data.</text>
</comment>